<protein>
    <submittedName>
        <fullName evidence="3">ComEC/Rec2 family competence protein</fullName>
    </submittedName>
</protein>
<feature type="domain" description="Metallo-beta-lactamase" evidence="2">
    <location>
        <begin position="58"/>
        <end position="258"/>
    </location>
</feature>
<name>A0ABD5NWH2_9EURY</name>
<dbReference type="Pfam" id="PF00753">
    <property type="entry name" value="Lactamase_B"/>
    <property type="match status" value="1"/>
</dbReference>
<feature type="region of interest" description="Disordered" evidence="1">
    <location>
        <begin position="316"/>
        <end position="340"/>
    </location>
</feature>
<feature type="region of interest" description="Disordered" evidence="1">
    <location>
        <begin position="25"/>
        <end position="46"/>
    </location>
</feature>
<proteinExistence type="predicted"/>
<accession>A0ABD5NWH2</accession>
<dbReference type="Proteomes" id="UP001595821">
    <property type="component" value="Unassembled WGS sequence"/>
</dbReference>
<dbReference type="GeneID" id="71854782"/>
<dbReference type="RefSeq" id="WP_246967057.1">
    <property type="nucleotide sequence ID" value="NZ_CP095397.1"/>
</dbReference>
<evidence type="ECO:0000313" key="4">
    <source>
        <dbReference type="Proteomes" id="UP001595821"/>
    </source>
</evidence>
<dbReference type="InterPro" id="IPR001279">
    <property type="entry name" value="Metallo-B-lactamas"/>
</dbReference>
<evidence type="ECO:0000313" key="3">
    <source>
        <dbReference type="EMBL" id="MFC4246439.1"/>
    </source>
</evidence>
<dbReference type="SUPFAM" id="SSF56281">
    <property type="entry name" value="Metallo-hydrolase/oxidoreductase"/>
    <property type="match status" value="1"/>
</dbReference>
<dbReference type="CDD" id="cd07731">
    <property type="entry name" value="ComA-like_MBL-fold"/>
    <property type="match status" value="1"/>
</dbReference>
<dbReference type="InterPro" id="IPR036866">
    <property type="entry name" value="RibonucZ/Hydroxyglut_hydro"/>
</dbReference>
<evidence type="ECO:0000256" key="1">
    <source>
        <dbReference type="SAM" id="MobiDB-lite"/>
    </source>
</evidence>
<dbReference type="Gene3D" id="3.60.15.10">
    <property type="entry name" value="Ribonuclease Z/Hydroxyacylglutathione hydrolase-like"/>
    <property type="match status" value="1"/>
</dbReference>
<dbReference type="SMART" id="SM00849">
    <property type="entry name" value="Lactamase_B"/>
    <property type="match status" value="1"/>
</dbReference>
<dbReference type="AlphaFoldDB" id="A0ABD5NWH2"/>
<dbReference type="PANTHER" id="PTHR30619:SF1">
    <property type="entry name" value="RECOMBINATION PROTEIN 2"/>
    <property type="match status" value="1"/>
</dbReference>
<dbReference type="InterPro" id="IPR035681">
    <property type="entry name" value="ComA-like_MBL"/>
</dbReference>
<dbReference type="PANTHER" id="PTHR30619">
    <property type="entry name" value="DNA INTERNALIZATION/COMPETENCE PROTEIN COMEC/REC2"/>
    <property type="match status" value="1"/>
</dbReference>
<dbReference type="InterPro" id="IPR052159">
    <property type="entry name" value="Competence_DNA_uptake"/>
</dbReference>
<sequence length="340" mass="35746">MRHTFLVVIVAAGLVLAGCAGAPTDADVDPTTDSDGGTGSQSDPVDGELEIHHLDVGQADATLLITPADETVLVDTGDWRDDGEDVVASLERLGIDRVDHLVTTHPDADHVGGHAAVIDHVEANGDGVGAVYDPGIVRTTATYDQYLDAVERHDVPLYEVREGDELPIEGIQATVLSPPEGGADPRGDGIVLAIEFGSFRYLTTGDAESDVERRLVDDWSHELAADVYQAGHHGSSTSSTPPFLDAVSSEVVVISSALDSQYGHPHDEVLAAFAERGIETYWTAVHGDVVVTTDGEDVDVETERSGPTDATALLERKHEAASASLGRPPIDVTGVPTGGR</sequence>
<comment type="caution">
    <text evidence="3">The sequence shown here is derived from an EMBL/GenBank/DDBJ whole genome shotgun (WGS) entry which is preliminary data.</text>
</comment>
<dbReference type="EMBL" id="JBHSDJ010000013">
    <property type="protein sequence ID" value="MFC4246439.1"/>
    <property type="molecule type" value="Genomic_DNA"/>
</dbReference>
<gene>
    <name evidence="3" type="ORF">ACFOZ7_05440</name>
</gene>
<evidence type="ECO:0000259" key="2">
    <source>
        <dbReference type="SMART" id="SM00849"/>
    </source>
</evidence>
<dbReference type="PROSITE" id="PS51257">
    <property type="entry name" value="PROKAR_LIPOPROTEIN"/>
    <property type="match status" value="1"/>
</dbReference>
<reference evidence="3 4" key="1">
    <citation type="journal article" date="2014" name="Int. J. Syst. Evol. Microbiol.">
        <title>Complete genome sequence of Corynebacterium casei LMG S-19264T (=DSM 44701T), isolated from a smear-ripened cheese.</title>
        <authorList>
            <consortium name="US DOE Joint Genome Institute (JGI-PGF)"/>
            <person name="Walter F."/>
            <person name="Albersmeier A."/>
            <person name="Kalinowski J."/>
            <person name="Ruckert C."/>
        </authorList>
    </citation>
    <scope>NUCLEOTIDE SEQUENCE [LARGE SCALE GENOMIC DNA]</scope>
    <source>
        <strain evidence="3 4">IBRC-M 10912</strain>
    </source>
</reference>
<organism evidence="3 4">
    <name type="scientific">Natribaculum luteum</name>
    <dbReference type="NCBI Taxonomy" id="1586232"/>
    <lineage>
        <taxon>Archaea</taxon>
        <taxon>Methanobacteriati</taxon>
        <taxon>Methanobacteriota</taxon>
        <taxon>Stenosarchaea group</taxon>
        <taxon>Halobacteria</taxon>
        <taxon>Halobacteriales</taxon>
        <taxon>Natrialbaceae</taxon>
        <taxon>Natribaculum</taxon>
    </lineage>
</organism>